<dbReference type="SMART" id="SM00758">
    <property type="entry name" value="PA14"/>
    <property type="match status" value="1"/>
</dbReference>
<keyword evidence="2 5" id="KW-0378">Hydrolase</keyword>
<dbReference type="InterPro" id="IPR033403">
    <property type="entry name" value="DUF5110"/>
</dbReference>
<dbReference type="Pfam" id="PF01055">
    <property type="entry name" value="Glyco_hydro_31_2nd"/>
    <property type="match status" value="1"/>
</dbReference>
<dbReference type="GO" id="GO:0005975">
    <property type="term" value="P:carbohydrate metabolic process"/>
    <property type="evidence" value="ECO:0007669"/>
    <property type="project" value="InterPro"/>
</dbReference>
<dbReference type="InterPro" id="IPR037524">
    <property type="entry name" value="PA14/GLEYA"/>
</dbReference>
<feature type="chain" id="PRO_5011762945" evidence="3">
    <location>
        <begin position="23"/>
        <end position="961"/>
    </location>
</feature>
<name>A0A1I7GXV0_9BURK</name>
<dbReference type="InterPro" id="IPR013780">
    <property type="entry name" value="Glyco_hydro_b"/>
</dbReference>
<dbReference type="Gene3D" id="2.60.40.1760">
    <property type="entry name" value="glycosyl hydrolase (family 31)"/>
    <property type="match status" value="1"/>
</dbReference>
<dbReference type="SUPFAM" id="SSF51445">
    <property type="entry name" value="(Trans)glycosidases"/>
    <property type="match status" value="1"/>
</dbReference>
<dbReference type="SUPFAM" id="SSF56988">
    <property type="entry name" value="Anthrax protective antigen"/>
    <property type="match status" value="1"/>
</dbReference>
<reference evidence="6" key="1">
    <citation type="submission" date="2016-10" db="EMBL/GenBank/DDBJ databases">
        <authorList>
            <person name="Varghese N."/>
            <person name="Submissions S."/>
        </authorList>
    </citation>
    <scope>NUCLEOTIDE SEQUENCE [LARGE SCALE GENOMIC DNA]</scope>
    <source>
        <strain evidence="6">CGMCC 1.11014</strain>
    </source>
</reference>
<dbReference type="OrthoDB" id="176168at2"/>
<gene>
    <name evidence="5" type="ORF">SAMN05216552_1004186</name>
</gene>
<dbReference type="STRING" id="1035707.SAMN05216552_1004186"/>
<dbReference type="InterPro" id="IPR011013">
    <property type="entry name" value="Gal_mutarotase_sf_dom"/>
</dbReference>
<dbReference type="InterPro" id="IPR048395">
    <property type="entry name" value="Glyco_hydro_31_C"/>
</dbReference>
<dbReference type="Gene3D" id="3.20.20.80">
    <property type="entry name" value="Glycosidases"/>
    <property type="match status" value="1"/>
</dbReference>
<dbReference type="Gene3D" id="2.60.120.380">
    <property type="match status" value="1"/>
</dbReference>
<evidence type="ECO:0000313" key="6">
    <source>
        <dbReference type="Proteomes" id="UP000199391"/>
    </source>
</evidence>
<dbReference type="AlphaFoldDB" id="A0A1I7GXV0"/>
<comment type="similarity">
    <text evidence="1 2">Belongs to the glycosyl hydrolase 31 family.</text>
</comment>
<evidence type="ECO:0000256" key="3">
    <source>
        <dbReference type="SAM" id="SignalP"/>
    </source>
</evidence>
<dbReference type="Pfam" id="PF13802">
    <property type="entry name" value="Gal_mutarotas_2"/>
    <property type="match status" value="1"/>
</dbReference>
<evidence type="ECO:0000256" key="2">
    <source>
        <dbReference type="RuleBase" id="RU361185"/>
    </source>
</evidence>
<dbReference type="RefSeq" id="WP_093554679.1">
    <property type="nucleotide sequence ID" value="NZ_FPBO01000004.1"/>
</dbReference>
<dbReference type="CDD" id="cd14752">
    <property type="entry name" value="GH31_N"/>
    <property type="match status" value="1"/>
</dbReference>
<dbReference type="SUPFAM" id="SSF51011">
    <property type="entry name" value="Glycosyl hydrolase domain"/>
    <property type="match status" value="1"/>
</dbReference>
<keyword evidence="3" id="KW-0732">Signal</keyword>
<dbReference type="InterPro" id="IPR025887">
    <property type="entry name" value="Glyco_hydro_31_N_dom"/>
</dbReference>
<dbReference type="GO" id="GO:0004553">
    <property type="term" value="F:hydrolase activity, hydrolyzing O-glycosyl compounds"/>
    <property type="evidence" value="ECO:0007669"/>
    <property type="project" value="InterPro"/>
</dbReference>
<evidence type="ECO:0000256" key="1">
    <source>
        <dbReference type="ARBA" id="ARBA00007806"/>
    </source>
</evidence>
<feature type="domain" description="PA14" evidence="4">
    <location>
        <begin position="222"/>
        <end position="377"/>
    </location>
</feature>
<dbReference type="Proteomes" id="UP000199391">
    <property type="component" value="Unassembled WGS sequence"/>
</dbReference>
<sequence>MQLKQMTAVTWLALVAMNPALAGSFEKTATGVVVLPDEGAAKEVRLEVMRDDIIHVVKLDQPGKKRSPSLMTVAAPCACDFSVAKSAGDSVTLKAGKISATVSLKTGLVQFTNAKGEVFLRQASESMAPVTIGGKPYMAIKQGFNHGTKDAFYGLGQHQNGQMNMNGEDVTLAQHNMDVAVPFVVSDKNYGVLWDNNSISRFGDAKPYGPMGRDLKLVDDQGKEGGLTARYYVDGKLVLTRHERDIAYQYLKDVAENWPKELGSSKDLKNLKDLKVVWDATLSSDKPGVHKMQLYASDYATLTVDGKEVLDVWRQDWNPWYHNFEVKFAKGKPVKLHLEWKPSGGMVAITHNDPLPEAERHSLTFSSEVAEGIDYHVISADNMDKVIAGYRHLTGQAPMMPKWAYGYWQSRQTYGTQEQLLGVLREHRKRGWPLDNIVQDWFYWPENGWGSHDFDKARFPDPKGMVDEVHKNKARIMLSVWGKFYSNTDNYKELAAKGHMWTKNVEDGALDWVGPGYKNSHYDPYTQEARDIYYRQMKSKLVDLGFDAWWMDNSEPDVLSNTRPADFKKLIGPTVHGAGEVTFNSYSLQHTKALIDGLNRDQPDTRQYILSRSGFAGIQRNSVAVWSGDVVARWNNLYDQISAGVNFSMSGIPNWTHDIGGYAQETRYQSGDVGSAQENRATTAAQMKPEDEKEWRELNLRWFQFGALTPQFRSHGEVVRREIHLISPENSDMRESMLWYLKLRYRLMPYIYSAAADTHYNSGTIMRGLVMDFPNDERVKDIKDQYLFGRDLLVAPVHVYGARERSVYMPKGASWYDFYTGELHKGGASVVVKAPATRMPLLVKAGAILTMGPVTQYVDEKPDAPITLKVYTGADGQTSLYEDDGVTKAYERGESSRIPFSYNDKTGTLTIGDRAGQYKGMVAQRQFRVHFIKPGVSSSESFDDADQIVAYSGKAITIKRK</sequence>
<dbReference type="EMBL" id="FPBO01000004">
    <property type="protein sequence ID" value="SFU53271.1"/>
    <property type="molecule type" value="Genomic_DNA"/>
</dbReference>
<organism evidence="5 6">
    <name type="scientific">Pseudoduganella namucuonensis</name>
    <dbReference type="NCBI Taxonomy" id="1035707"/>
    <lineage>
        <taxon>Bacteria</taxon>
        <taxon>Pseudomonadati</taxon>
        <taxon>Pseudomonadota</taxon>
        <taxon>Betaproteobacteria</taxon>
        <taxon>Burkholderiales</taxon>
        <taxon>Oxalobacteraceae</taxon>
        <taxon>Telluria group</taxon>
        <taxon>Pseudoduganella</taxon>
    </lineage>
</organism>
<dbReference type="PANTHER" id="PTHR43863:SF2">
    <property type="entry name" value="MALTASE-GLUCOAMYLASE"/>
    <property type="match status" value="1"/>
</dbReference>
<feature type="signal peptide" evidence="3">
    <location>
        <begin position="1"/>
        <end position="22"/>
    </location>
</feature>
<dbReference type="GO" id="GO:0030246">
    <property type="term" value="F:carbohydrate binding"/>
    <property type="evidence" value="ECO:0007669"/>
    <property type="project" value="InterPro"/>
</dbReference>
<dbReference type="PANTHER" id="PTHR43863">
    <property type="entry name" value="HYDROLASE, PUTATIVE (AFU_ORTHOLOGUE AFUA_1G03140)-RELATED"/>
    <property type="match status" value="1"/>
</dbReference>
<keyword evidence="2" id="KW-0326">Glycosidase</keyword>
<dbReference type="InterPro" id="IPR000322">
    <property type="entry name" value="Glyco_hydro_31_TIM"/>
</dbReference>
<dbReference type="Pfam" id="PF21365">
    <property type="entry name" value="Glyco_hydro_31_3rd"/>
    <property type="match status" value="1"/>
</dbReference>
<dbReference type="SUPFAM" id="SSF74650">
    <property type="entry name" value="Galactose mutarotase-like"/>
    <property type="match status" value="1"/>
</dbReference>
<dbReference type="Pfam" id="PF17137">
    <property type="entry name" value="DUF5110"/>
    <property type="match status" value="1"/>
</dbReference>
<dbReference type="InterPro" id="IPR011658">
    <property type="entry name" value="PA14_dom"/>
</dbReference>
<evidence type="ECO:0000259" key="4">
    <source>
        <dbReference type="PROSITE" id="PS51820"/>
    </source>
</evidence>
<dbReference type="CDD" id="cd06591">
    <property type="entry name" value="GH31_xylosidase_XylS"/>
    <property type="match status" value="1"/>
</dbReference>
<keyword evidence="6" id="KW-1185">Reference proteome</keyword>
<evidence type="ECO:0000313" key="5">
    <source>
        <dbReference type="EMBL" id="SFU53271.1"/>
    </source>
</evidence>
<dbReference type="PROSITE" id="PS51820">
    <property type="entry name" value="PA14"/>
    <property type="match status" value="1"/>
</dbReference>
<proteinExistence type="inferred from homology"/>
<dbReference type="InterPro" id="IPR017853">
    <property type="entry name" value="GH"/>
</dbReference>
<dbReference type="InterPro" id="IPR051816">
    <property type="entry name" value="Glycosyl_Hydrolase_31"/>
</dbReference>
<accession>A0A1I7GXV0</accession>
<dbReference type="Gene3D" id="2.60.40.1180">
    <property type="entry name" value="Golgi alpha-mannosidase II"/>
    <property type="match status" value="2"/>
</dbReference>
<protein>
    <submittedName>
        <fullName evidence="5">Alpha-D-xyloside xylohydrolase</fullName>
    </submittedName>
</protein>